<feature type="signal peptide" evidence="2">
    <location>
        <begin position="1"/>
        <end position="18"/>
    </location>
</feature>
<feature type="region of interest" description="Disordered" evidence="1">
    <location>
        <begin position="46"/>
        <end position="103"/>
    </location>
</feature>
<evidence type="ECO:0000256" key="1">
    <source>
        <dbReference type="SAM" id="MobiDB-lite"/>
    </source>
</evidence>
<organism evidence="3 4">
    <name type="scientific">Triticum urartu</name>
    <name type="common">Red wild einkorn</name>
    <name type="synonym">Crithodium urartu</name>
    <dbReference type="NCBI Taxonomy" id="4572"/>
    <lineage>
        <taxon>Eukaryota</taxon>
        <taxon>Viridiplantae</taxon>
        <taxon>Streptophyta</taxon>
        <taxon>Embryophyta</taxon>
        <taxon>Tracheophyta</taxon>
        <taxon>Spermatophyta</taxon>
        <taxon>Magnoliopsida</taxon>
        <taxon>Liliopsida</taxon>
        <taxon>Poales</taxon>
        <taxon>Poaceae</taxon>
        <taxon>BOP clade</taxon>
        <taxon>Pooideae</taxon>
        <taxon>Triticodae</taxon>
        <taxon>Triticeae</taxon>
        <taxon>Triticinae</taxon>
        <taxon>Triticum</taxon>
    </lineage>
</organism>
<sequence length="103" mass="10710">MVLTWTLVLWNNLAGIGSYRIIELAGSENHGVGVSAYQTLTRLAVRHRPSRPPPPPPAAAAAPAPAMVAAPPPAAAAAPTSHRGRSPRQRPLPPPPRHGSTSP</sequence>
<name>A0A8R7V8H6_TRIUA</name>
<protein>
    <submittedName>
        <fullName evidence="3">Uncharacterized protein</fullName>
    </submittedName>
</protein>
<feature type="compositionally biased region" description="Low complexity" evidence="1">
    <location>
        <begin position="59"/>
        <end position="79"/>
    </location>
</feature>
<evidence type="ECO:0000313" key="3">
    <source>
        <dbReference type="EnsemblPlants" id="TuG1812G0700003311.01.T06.cds360904"/>
    </source>
</evidence>
<accession>A0A8R7V8H6</accession>
<reference evidence="3" key="2">
    <citation type="submission" date="2018-03" db="EMBL/GenBank/DDBJ databases">
        <title>The Triticum urartu genome reveals the dynamic nature of wheat genome evolution.</title>
        <authorList>
            <person name="Ling H."/>
            <person name="Ma B."/>
            <person name="Shi X."/>
            <person name="Liu H."/>
            <person name="Dong L."/>
            <person name="Sun H."/>
            <person name="Cao Y."/>
            <person name="Gao Q."/>
            <person name="Zheng S."/>
            <person name="Li Y."/>
            <person name="Yu Y."/>
            <person name="Du H."/>
            <person name="Qi M."/>
            <person name="Li Y."/>
            <person name="Yu H."/>
            <person name="Cui Y."/>
            <person name="Wang N."/>
            <person name="Chen C."/>
            <person name="Wu H."/>
            <person name="Zhao Y."/>
            <person name="Zhang J."/>
            <person name="Li Y."/>
            <person name="Zhou W."/>
            <person name="Zhang B."/>
            <person name="Hu W."/>
            <person name="Eijk M."/>
            <person name="Tang J."/>
            <person name="Witsenboer H."/>
            <person name="Zhao S."/>
            <person name="Li Z."/>
            <person name="Zhang A."/>
            <person name="Wang D."/>
            <person name="Liang C."/>
        </authorList>
    </citation>
    <scope>NUCLEOTIDE SEQUENCE [LARGE SCALE GENOMIC DNA]</scope>
    <source>
        <strain evidence="3">cv. G1812</strain>
    </source>
</reference>
<feature type="chain" id="PRO_5035873942" evidence="2">
    <location>
        <begin position="19"/>
        <end position="103"/>
    </location>
</feature>
<dbReference type="AlphaFoldDB" id="A0A8R7V8H6"/>
<keyword evidence="2" id="KW-0732">Signal</keyword>
<keyword evidence="4" id="KW-1185">Reference proteome</keyword>
<evidence type="ECO:0000313" key="4">
    <source>
        <dbReference type="Proteomes" id="UP000015106"/>
    </source>
</evidence>
<reference evidence="3" key="3">
    <citation type="submission" date="2022-06" db="UniProtKB">
        <authorList>
            <consortium name="EnsemblPlants"/>
        </authorList>
    </citation>
    <scope>IDENTIFICATION</scope>
</reference>
<dbReference type="Gramene" id="TuG1812G0700003311.01.T06">
    <property type="protein sequence ID" value="TuG1812G0700003311.01.T06.cds360904"/>
    <property type="gene ID" value="TuG1812G0700003311.01"/>
</dbReference>
<evidence type="ECO:0000256" key="2">
    <source>
        <dbReference type="SAM" id="SignalP"/>
    </source>
</evidence>
<dbReference type="EnsemblPlants" id="TuG1812G0700003311.01.T06">
    <property type="protein sequence ID" value="TuG1812G0700003311.01.T06.cds360904"/>
    <property type="gene ID" value="TuG1812G0700003311.01"/>
</dbReference>
<proteinExistence type="predicted"/>
<reference evidence="4" key="1">
    <citation type="journal article" date="2013" name="Nature">
        <title>Draft genome of the wheat A-genome progenitor Triticum urartu.</title>
        <authorList>
            <person name="Ling H.Q."/>
            <person name="Zhao S."/>
            <person name="Liu D."/>
            <person name="Wang J."/>
            <person name="Sun H."/>
            <person name="Zhang C."/>
            <person name="Fan H."/>
            <person name="Li D."/>
            <person name="Dong L."/>
            <person name="Tao Y."/>
            <person name="Gao C."/>
            <person name="Wu H."/>
            <person name="Li Y."/>
            <person name="Cui Y."/>
            <person name="Guo X."/>
            <person name="Zheng S."/>
            <person name="Wang B."/>
            <person name="Yu K."/>
            <person name="Liang Q."/>
            <person name="Yang W."/>
            <person name="Lou X."/>
            <person name="Chen J."/>
            <person name="Feng M."/>
            <person name="Jian J."/>
            <person name="Zhang X."/>
            <person name="Luo G."/>
            <person name="Jiang Y."/>
            <person name="Liu J."/>
            <person name="Wang Z."/>
            <person name="Sha Y."/>
            <person name="Zhang B."/>
            <person name="Wu H."/>
            <person name="Tang D."/>
            <person name="Shen Q."/>
            <person name="Xue P."/>
            <person name="Zou S."/>
            <person name="Wang X."/>
            <person name="Liu X."/>
            <person name="Wang F."/>
            <person name="Yang Y."/>
            <person name="An X."/>
            <person name="Dong Z."/>
            <person name="Zhang K."/>
            <person name="Zhang X."/>
            <person name="Luo M.C."/>
            <person name="Dvorak J."/>
            <person name="Tong Y."/>
            <person name="Wang J."/>
            <person name="Yang H."/>
            <person name="Li Z."/>
            <person name="Wang D."/>
            <person name="Zhang A."/>
            <person name="Wang J."/>
        </authorList>
    </citation>
    <scope>NUCLEOTIDE SEQUENCE</scope>
    <source>
        <strain evidence="4">cv. G1812</strain>
    </source>
</reference>
<dbReference type="Proteomes" id="UP000015106">
    <property type="component" value="Chromosome 7"/>
</dbReference>